<evidence type="ECO:0000313" key="1">
    <source>
        <dbReference type="EMBL" id="KAH9301130.1"/>
    </source>
</evidence>
<feature type="non-terminal residue" evidence="1">
    <location>
        <position position="1"/>
    </location>
</feature>
<organism evidence="1 2">
    <name type="scientific">Taxus chinensis</name>
    <name type="common">Chinese yew</name>
    <name type="synonym">Taxus wallichiana var. chinensis</name>
    <dbReference type="NCBI Taxonomy" id="29808"/>
    <lineage>
        <taxon>Eukaryota</taxon>
        <taxon>Viridiplantae</taxon>
        <taxon>Streptophyta</taxon>
        <taxon>Embryophyta</taxon>
        <taxon>Tracheophyta</taxon>
        <taxon>Spermatophyta</taxon>
        <taxon>Pinopsida</taxon>
        <taxon>Pinidae</taxon>
        <taxon>Conifers II</taxon>
        <taxon>Cupressales</taxon>
        <taxon>Taxaceae</taxon>
        <taxon>Taxus</taxon>
    </lineage>
</organism>
<name>A0AA38CIU7_TAXCH</name>
<dbReference type="AlphaFoldDB" id="A0AA38CIU7"/>
<proteinExistence type="predicted"/>
<keyword evidence="2" id="KW-1185">Reference proteome</keyword>
<comment type="caution">
    <text evidence="1">The sequence shown here is derived from an EMBL/GenBank/DDBJ whole genome shotgun (WGS) entry which is preliminary data.</text>
</comment>
<sequence>GFFYGDFEEAMGESEVDVIDVGGLMIFAVTRLEDLDDSDGVSIAQKHWVLRA</sequence>
<evidence type="ECO:0000313" key="2">
    <source>
        <dbReference type="Proteomes" id="UP000824469"/>
    </source>
</evidence>
<gene>
    <name evidence="1" type="ORF">KI387_012713</name>
</gene>
<feature type="non-terminal residue" evidence="1">
    <location>
        <position position="52"/>
    </location>
</feature>
<dbReference type="Proteomes" id="UP000824469">
    <property type="component" value="Unassembled WGS sequence"/>
</dbReference>
<dbReference type="EMBL" id="JAHRHJ020000009">
    <property type="protein sequence ID" value="KAH9301130.1"/>
    <property type="molecule type" value="Genomic_DNA"/>
</dbReference>
<accession>A0AA38CIU7</accession>
<protein>
    <submittedName>
        <fullName evidence="1">Uncharacterized protein</fullName>
    </submittedName>
</protein>
<reference evidence="1 2" key="1">
    <citation type="journal article" date="2021" name="Nat. Plants">
        <title>The Taxus genome provides insights into paclitaxel biosynthesis.</title>
        <authorList>
            <person name="Xiong X."/>
            <person name="Gou J."/>
            <person name="Liao Q."/>
            <person name="Li Y."/>
            <person name="Zhou Q."/>
            <person name="Bi G."/>
            <person name="Li C."/>
            <person name="Du R."/>
            <person name="Wang X."/>
            <person name="Sun T."/>
            <person name="Guo L."/>
            <person name="Liang H."/>
            <person name="Lu P."/>
            <person name="Wu Y."/>
            <person name="Zhang Z."/>
            <person name="Ro D.K."/>
            <person name="Shang Y."/>
            <person name="Huang S."/>
            <person name="Yan J."/>
        </authorList>
    </citation>
    <scope>NUCLEOTIDE SEQUENCE [LARGE SCALE GENOMIC DNA]</scope>
    <source>
        <strain evidence="1">Ta-2019</strain>
    </source>
</reference>